<reference evidence="2 3" key="1">
    <citation type="submission" date="2008-03" db="EMBL/GenBank/DDBJ databases">
        <title>Complete sequence of Leptothrix cholodnii SP-6.</title>
        <authorList>
            <consortium name="US DOE Joint Genome Institute"/>
            <person name="Copeland A."/>
            <person name="Lucas S."/>
            <person name="Lapidus A."/>
            <person name="Glavina del Rio T."/>
            <person name="Dalin E."/>
            <person name="Tice H."/>
            <person name="Bruce D."/>
            <person name="Goodwin L."/>
            <person name="Pitluck S."/>
            <person name="Chertkov O."/>
            <person name="Brettin T."/>
            <person name="Detter J.C."/>
            <person name="Han C."/>
            <person name="Kuske C.R."/>
            <person name="Schmutz J."/>
            <person name="Larimer F."/>
            <person name="Land M."/>
            <person name="Hauser L."/>
            <person name="Kyrpides N."/>
            <person name="Lykidis A."/>
            <person name="Emerson D."/>
            <person name="Richardson P."/>
        </authorList>
    </citation>
    <scope>NUCLEOTIDE SEQUENCE [LARGE SCALE GENOMIC DNA]</scope>
    <source>
        <strain evidence="3">ATCC 51168 / LMG 8142 / SP-6</strain>
    </source>
</reference>
<organism evidence="2 3">
    <name type="scientific">Leptothrix cholodnii (strain ATCC 51168 / LMG 8142 / SP-6)</name>
    <name type="common">Leptothrix discophora (strain SP-6)</name>
    <dbReference type="NCBI Taxonomy" id="395495"/>
    <lineage>
        <taxon>Bacteria</taxon>
        <taxon>Pseudomonadati</taxon>
        <taxon>Pseudomonadota</taxon>
        <taxon>Betaproteobacteria</taxon>
        <taxon>Burkholderiales</taxon>
        <taxon>Sphaerotilaceae</taxon>
        <taxon>Leptothrix</taxon>
    </lineage>
</organism>
<proteinExistence type="predicted"/>
<dbReference type="InterPro" id="IPR051049">
    <property type="entry name" value="Dienelactone_hydrolase-like"/>
</dbReference>
<name>B1Y1A5_LEPCP</name>
<protein>
    <recommendedName>
        <fullName evidence="1">Dienelactone hydrolase domain-containing protein</fullName>
    </recommendedName>
</protein>
<dbReference type="HOGENOM" id="CLU_012494_5_1_4"/>
<feature type="domain" description="Dienelactone hydrolase" evidence="1">
    <location>
        <begin position="83"/>
        <end position="257"/>
    </location>
</feature>
<dbReference type="PANTHER" id="PTHR46623:SF6">
    <property type="entry name" value="ALPHA_BETA-HYDROLASES SUPERFAMILY PROTEIN"/>
    <property type="match status" value="1"/>
</dbReference>
<dbReference type="InterPro" id="IPR002925">
    <property type="entry name" value="Dienelactn_hydro"/>
</dbReference>
<dbReference type="Pfam" id="PF01738">
    <property type="entry name" value="DLH"/>
    <property type="match status" value="1"/>
</dbReference>
<dbReference type="KEGG" id="lch:Lcho_0810"/>
<sequence>MDFTATNVDNPYPAIDEVRLGNVPDAPVDQWTEFGGDRVVRNVRQATLIAFHPPAGVAARGEAVIVAPGGGMLVLAMAHEGFDVARHLASLGYRAYVLKYRVQPTRPDAEGFAQECQAFYQDKMSRGFGKAEAHLETGPAVDDLIAAVDWIRAHEAPSTGKVHVVGFSAGAKVCIDALDRFEYRPALASAGLIYFSLDDPRLTTSHLPPLFSVMANDDPLFSRSGFGLLQTWQDAGRPLEFHLFKAGGHGFGNRQQGTTSDQWLSLYVAWLDSGI</sequence>
<dbReference type="STRING" id="395495.Lcho_0810"/>
<evidence type="ECO:0000313" key="3">
    <source>
        <dbReference type="Proteomes" id="UP000001693"/>
    </source>
</evidence>
<dbReference type="EMBL" id="CP001013">
    <property type="protein sequence ID" value="ACB33082.1"/>
    <property type="molecule type" value="Genomic_DNA"/>
</dbReference>
<dbReference type="SUPFAM" id="SSF53474">
    <property type="entry name" value="alpha/beta-Hydrolases"/>
    <property type="match status" value="1"/>
</dbReference>
<dbReference type="AlphaFoldDB" id="B1Y1A5"/>
<dbReference type="RefSeq" id="WP_012345844.1">
    <property type="nucleotide sequence ID" value="NC_010524.1"/>
</dbReference>
<dbReference type="InterPro" id="IPR029058">
    <property type="entry name" value="AB_hydrolase_fold"/>
</dbReference>
<dbReference type="PANTHER" id="PTHR46623">
    <property type="entry name" value="CARBOXYMETHYLENEBUTENOLIDASE-RELATED"/>
    <property type="match status" value="1"/>
</dbReference>
<dbReference type="eggNOG" id="COG0412">
    <property type="taxonomic scope" value="Bacteria"/>
</dbReference>
<keyword evidence="3" id="KW-1185">Reference proteome</keyword>
<accession>B1Y1A5</accession>
<gene>
    <name evidence="2" type="ordered locus">Lcho_0810</name>
</gene>
<dbReference type="Gene3D" id="3.40.50.1820">
    <property type="entry name" value="alpha/beta hydrolase"/>
    <property type="match status" value="1"/>
</dbReference>
<evidence type="ECO:0000313" key="2">
    <source>
        <dbReference type="EMBL" id="ACB33082.1"/>
    </source>
</evidence>
<evidence type="ECO:0000259" key="1">
    <source>
        <dbReference type="Pfam" id="PF01738"/>
    </source>
</evidence>
<dbReference type="GO" id="GO:0016787">
    <property type="term" value="F:hydrolase activity"/>
    <property type="evidence" value="ECO:0007669"/>
    <property type="project" value="InterPro"/>
</dbReference>
<dbReference type="Proteomes" id="UP000001693">
    <property type="component" value="Chromosome"/>
</dbReference>